<dbReference type="RefSeq" id="WP_379881683.1">
    <property type="nucleotide sequence ID" value="NZ_JBHPON010000002.1"/>
</dbReference>
<dbReference type="PANTHER" id="PTHR30050">
    <property type="entry name" value="CHROMOSOMAL REPLICATION INITIATOR PROTEIN DNAA"/>
    <property type="match status" value="1"/>
</dbReference>
<dbReference type="InterPro" id="IPR055199">
    <property type="entry name" value="Hda_lid"/>
</dbReference>
<gene>
    <name evidence="2" type="ORF">ACFMB1_16070</name>
</gene>
<dbReference type="Pfam" id="PF22688">
    <property type="entry name" value="Hda_lid"/>
    <property type="match status" value="1"/>
</dbReference>
<dbReference type="Gene3D" id="1.10.8.60">
    <property type="match status" value="1"/>
</dbReference>
<protein>
    <submittedName>
        <fullName evidence="2">Chromosomal replication initiator DnaA</fullName>
    </submittedName>
</protein>
<reference evidence="2 3" key="1">
    <citation type="submission" date="2024-09" db="EMBL/GenBank/DDBJ databases">
        <authorList>
            <person name="Zhang Z.-H."/>
        </authorList>
    </citation>
    <scope>NUCLEOTIDE SEQUENCE [LARGE SCALE GENOMIC DNA]</scope>
    <source>
        <strain evidence="2 3">HHTR114</strain>
    </source>
</reference>
<dbReference type="EMBL" id="JBHPON010000002">
    <property type="protein sequence ID" value="MFC6037072.1"/>
    <property type="molecule type" value="Genomic_DNA"/>
</dbReference>
<dbReference type="InterPro" id="IPR027417">
    <property type="entry name" value="P-loop_NTPase"/>
</dbReference>
<dbReference type="PANTHER" id="PTHR30050:SF4">
    <property type="entry name" value="ATP-BINDING PROTEIN RV3427C IN INSERTION SEQUENCE-RELATED"/>
    <property type="match status" value="1"/>
</dbReference>
<evidence type="ECO:0000259" key="1">
    <source>
        <dbReference type="Pfam" id="PF22688"/>
    </source>
</evidence>
<evidence type="ECO:0000313" key="2">
    <source>
        <dbReference type="EMBL" id="MFC6037072.1"/>
    </source>
</evidence>
<accession>A0ABW1L3J5</accession>
<evidence type="ECO:0000313" key="3">
    <source>
        <dbReference type="Proteomes" id="UP001596116"/>
    </source>
</evidence>
<keyword evidence="3" id="KW-1185">Reference proteome</keyword>
<comment type="caution">
    <text evidence="2">The sequence shown here is derived from an EMBL/GenBank/DDBJ whole genome shotgun (WGS) entry which is preliminary data.</text>
</comment>
<dbReference type="Proteomes" id="UP001596116">
    <property type="component" value="Unassembled WGS sequence"/>
</dbReference>
<organism evidence="2 3">
    <name type="scientific">Hyphococcus aureus</name>
    <dbReference type="NCBI Taxonomy" id="2666033"/>
    <lineage>
        <taxon>Bacteria</taxon>
        <taxon>Pseudomonadati</taxon>
        <taxon>Pseudomonadota</taxon>
        <taxon>Alphaproteobacteria</taxon>
        <taxon>Parvularculales</taxon>
        <taxon>Parvularculaceae</taxon>
        <taxon>Hyphococcus</taxon>
    </lineage>
</organism>
<proteinExistence type="predicted"/>
<name>A0ABW1L3J5_9PROT</name>
<dbReference type="SUPFAM" id="SSF52540">
    <property type="entry name" value="P-loop containing nucleoside triphosphate hydrolases"/>
    <property type="match status" value="1"/>
</dbReference>
<sequence>MSSMARQLPLELPETPPRYDRASFVRAESNDAAWRAGEAWLQSSEPALVVCGPSGAGKTHFAHALIEGLDAATLTANALAAAPYGDGLAIIDNMPAEDPHAFLAAFESGAAEGRRFLLVGEGHPGLWSGGLKDLRTRLEAAPRANLADPDEELIRAVIAKGFRDRQVAVSAAVIEYAAPRLPRTFAAARAFVALADRAALEEKRKITTPLVQKLLDNLSEGDPAA</sequence>
<feature type="domain" description="Hda lid" evidence="1">
    <location>
        <begin position="161"/>
        <end position="215"/>
    </location>
</feature>
<dbReference type="Gene3D" id="3.40.50.300">
    <property type="entry name" value="P-loop containing nucleotide triphosphate hydrolases"/>
    <property type="match status" value="1"/>
</dbReference>